<keyword evidence="2" id="KW-0812">Transmembrane</keyword>
<gene>
    <name evidence="3" type="ORF">FIBSPDRAFT_1049271</name>
    <name evidence="4" type="ORF">FIBSPDRAFT_947780</name>
</gene>
<organism evidence="3 5">
    <name type="scientific">Athelia psychrophila</name>
    <dbReference type="NCBI Taxonomy" id="1759441"/>
    <lineage>
        <taxon>Eukaryota</taxon>
        <taxon>Fungi</taxon>
        <taxon>Dikarya</taxon>
        <taxon>Basidiomycota</taxon>
        <taxon>Agaricomycotina</taxon>
        <taxon>Agaricomycetes</taxon>
        <taxon>Agaricomycetidae</taxon>
        <taxon>Atheliales</taxon>
        <taxon>Atheliaceae</taxon>
        <taxon>Athelia</taxon>
    </lineage>
</organism>
<dbReference type="EMBL" id="KV417628">
    <property type="protein sequence ID" value="KZP13763.1"/>
    <property type="molecule type" value="Genomic_DNA"/>
</dbReference>
<dbReference type="CDD" id="cd12087">
    <property type="entry name" value="TM_EGFR-like"/>
    <property type="match status" value="1"/>
</dbReference>
<name>A0A166CKV4_9AGAM</name>
<feature type="transmembrane region" description="Helical" evidence="2">
    <location>
        <begin position="35"/>
        <end position="58"/>
    </location>
</feature>
<dbReference type="Proteomes" id="UP000076532">
    <property type="component" value="Unassembled WGS sequence"/>
</dbReference>
<feature type="region of interest" description="Disordered" evidence="1">
    <location>
        <begin position="1"/>
        <end position="32"/>
    </location>
</feature>
<reference evidence="3 5" key="1">
    <citation type="journal article" date="2016" name="Mol. Biol. Evol.">
        <title>Comparative Genomics of Early-Diverging Mushroom-Forming Fungi Provides Insights into the Origins of Lignocellulose Decay Capabilities.</title>
        <authorList>
            <person name="Nagy L.G."/>
            <person name="Riley R."/>
            <person name="Tritt A."/>
            <person name="Adam C."/>
            <person name="Daum C."/>
            <person name="Floudas D."/>
            <person name="Sun H."/>
            <person name="Yadav J.S."/>
            <person name="Pangilinan J."/>
            <person name="Larsson K.H."/>
            <person name="Matsuura K."/>
            <person name="Barry K."/>
            <person name="Labutti K."/>
            <person name="Kuo R."/>
            <person name="Ohm R.A."/>
            <person name="Bhattacharya S.S."/>
            <person name="Shirouzu T."/>
            <person name="Yoshinaga Y."/>
            <person name="Martin F.M."/>
            <person name="Grigoriev I.V."/>
            <person name="Hibbett D.S."/>
        </authorList>
    </citation>
    <scope>NUCLEOTIDE SEQUENCE [LARGE SCALE GENOMIC DNA]</scope>
    <source>
        <strain evidence="3 5">CBS 109695</strain>
    </source>
</reference>
<evidence type="ECO:0000313" key="3">
    <source>
        <dbReference type="EMBL" id="KZP13763.1"/>
    </source>
</evidence>
<proteinExistence type="predicted"/>
<sequence>MATMGLTQQGGPVATSAPAATSSSFPSPTSPGGHAVALGVTLGVVALLIIGVVTYFIVRTRRARREQGSQSTEEKHLRAGRASTLLDARHPAARVTPFSNHTPGANMRVARRRQDGAWVFEEPNTPLTPNGRSEPSSPNPLSSAASSPRWPGQSKFAEAQAARDARRDTSGSSNSAMGPPPPAYHPEDFPDGGYIKPGPHDEEPAKDAPL</sequence>
<evidence type="ECO:0000256" key="2">
    <source>
        <dbReference type="SAM" id="Phobius"/>
    </source>
</evidence>
<feature type="region of interest" description="Disordered" evidence="1">
    <location>
        <begin position="63"/>
        <end position="210"/>
    </location>
</feature>
<dbReference type="AlphaFoldDB" id="A0A166CKV4"/>
<dbReference type="OrthoDB" id="2848852at2759"/>
<feature type="compositionally biased region" description="Low complexity" evidence="1">
    <location>
        <begin position="14"/>
        <end position="32"/>
    </location>
</feature>
<feature type="compositionally biased region" description="Low complexity" evidence="1">
    <location>
        <begin position="133"/>
        <end position="148"/>
    </location>
</feature>
<feature type="compositionally biased region" description="Basic and acidic residues" evidence="1">
    <location>
        <begin position="198"/>
        <end position="210"/>
    </location>
</feature>
<accession>A0A166CKV4</accession>
<feature type="compositionally biased region" description="Polar residues" evidence="1">
    <location>
        <begin position="1"/>
        <end position="10"/>
    </location>
</feature>
<keyword evidence="2" id="KW-1133">Transmembrane helix</keyword>
<keyword evidence="5" id="KW-1185">Reference proteome</keyword>
<dbReference type="EMBL" id="KV417503">
    <property type="protein sequence ID" value="KZP28559.1"/>
    <property type="molecule type" value="Genomic_DNA"/>
</dbReference>
<evidence type="ECO:0000256" key="1">
    <source>
        <dbReference type="SAM" id="MobiDB-lite"/>
    </source>
</evidence>
<keyword evidence="2" id="KW-0472">Membrane</keyword>
<evidence type="ECO:0000313" key="5">
    <source>
        <dbReference type="Proteomes" id="UP000076532"/>
    </source>
</evidence>
<evidence type="ECO:0000313" key="4">
    <source>
        <dbReference type="EMBL" id="KZP28559.1"/>
    </source>
</evidence>
<protein>
    <submittedName>
        <fullName evidence="3">Uncharacterized protein</fullName>
    </submittedName>
</protein>